<accession>A0A6J4VMB5</accession>
<protein>
    <submittedName>
        <fullName evidence="2">Uncharacterized protein</fullName>
    </submittedName>
</protein>
<sequence length="129" mass="13027">MDDTRPPASGQASGQASDQADDAFAQAEGVVSGHVEATPEAEPLDSLDLRVAPPPASGGDEPAALPPPTPLRPGLDDQPAGGGFVERLKPVTAAAEDVAAAAVSLSAKGLSRLAALLDERRQRRDGQDG</sequence>
<proteinExistence type="predicted"/>
<gene>
    <name evidence="2" type="ORF">AVDCRST_MAG19-3849</name>
</gene>
<reference evidence="2" key="1">
    <citation type="submission" date="2020-02" db="EMBL/GenBank/DDBJ databases">
        <authorList>
            <person name="Meier V. D."/>
        </authorList>
    </citation>
    <scope>NUCLEOTIDE SEQUENCE</scope>
    <source>
        <strain evidence="2">AVDCRST_MAG19</strain>
    </source>
</reference>
<dbReference type="EMBL" id="CADCWL010000214">
    <property type="protein sequence ID" value="CAA9580170.1"/>
    <property type="molecule type" value="Genomic_DNA"/>
</dbReference>
<evidence type="ECO:0000313" key="2">
    <source>
        <dbReference type="EMBL" id="CAA9580170.1"/>
    </source>
</evidence>
<feature type="compositionally biased region" description="Low complexity" evidence="1">
    <location>
        <begin position="8"/>
        <end position="29"/>
    </location>
</feature>
<name>A0A6J4VMB5_9BACT</name>
<dbReference type="AlphaFoldDB" id="A0A6J4VMB5"/>
<feature type="region of interest" description="Disordered" evidence="1">
    <location>
        <begin position="1"/>
        <end position="84"/>
    </location>
</feature>
<organism evidence="2">
    <name type="scientific">uncultured Thermomicrobiales bacterium</name>
    <dbReference type="NCBI Taxonomy" id="1645740"/>
    <lineage>
        <taxon>Bacteria</taxon>
        <taxon>Pseudomonadati</taxon>
        <taxon>Thermomicrobiota</taxon>
        <taxon>Thermomicrobia</taxon>
        <taxon>Thermomicrobiales</taxon>
        <taxon>environmental samples</taxon>
    </lineage>
</organism>
<evidence type="ECO:0000256" key="1">
    <source>
        <dbReference type="SAM" id="MobiDB-lite"/>
    </source>
</evidence>